<gene>
    <name evidence="4" type="ORF">FBUS_05641</name>
</gene>
<dbReference type="AlphaFoldDB" id="A0A8E0VPM4"/>
<name>A0A8E0VPM4_9TREM</name>
<accession>A0A8E0VPM4</accession>
<dbReference type="InterPro" id="IPR027417">
    <property type="entry name" value="P-loop_NTPase"/>
</dbReference>
<feature type="region of interest" description="Disordered" evidence="3">
    <location>
        <begin position="712"/>
        <end position="742"/>
    </location>
</feature>
<comment type="similarity">
    <text evidence="1">Belongs to the SMG9 family.</text>
</comment>
<feature type="compositionally biased region" description="Acidic residues" evidence="3">
    <location>
        <begin position="323"/>
        <end position="338"/>
    </location>
</feature>
<evidence type="ECO:0000256" key="3">
    <source>
        <dbReference type="SAM" id="MobiDB-lite"/>
    </source>
</evidence>
<dbReference type="PANTHER" id="PTHR14270">
    <property type="entry name" value="NONSENSE-MEDIATED MRNA DECAY FACTOR SMG9"/>
    <property type="match status" value="1"/>
</dbReference>
<feature type="compositionally biased region" description="Low complexity" evidence="3">
    <location>
        <begin position="725"/>
        <end position="735"/>
    </location>
</feature>
<organism evidence="4 5">
    <name type="scientific">Fasciolopsis buskii</name>
    <dbReference type="NCBI Taxonomy" id="27845"/>
    <lineage>
        <taxon>Eukaryota</taxon>
        <taxon>Metazoa</taxon>
        <taxon>Spiralia</taxon>
        <taxon>Lophotrochozoa</taxon>
        <taxon>Platyhelminthes</taxon>
        <taxon>Trematoda</taxon>
        <taxon>Digenea</taxon>
        <taxon>Plagiorchiida</taxon>
        <taxon>Echinostomata</taxon>
        <taxon>Echinostomatoidea</taxon>
        <taxon>Fasciolidae</taxon>
        <taxon>Fasciolopsis</taxon>
    </lineage>
</organism>
<feature type="region of interest" description="Disordered" evidence="3">
    <location>
        <begin position="315"/>
        <end position="389"/>
    </location>
</feature>
<comment type="caution">
    <text evidence="4">The sequence shown here is derived from an EMBL/GenBank/DDBJ whole genome shotgun (WGS) entry which is preliminary data.</text>
</comment>
<feature type="compositionally biased region" description="Basic and acidic residues" evidence="3">
    <location>
        <begin position="544"/>
        <end position="559"/>
    </location>
</feature>
<feature type="region of interest" description="Disordered" evidence="3">
    <location>
        <begin position="540"/>
        <end position="559"/>
    </location>
</feature>
<evidence type="ECO:0000256" key="1">
    <source>
        <dbReference type="ARBA" id="ARBA00007712"/>
    </source>
</evidence>
<dbReference type="InterPro" id="IPR039177">
    <property type="entry name" value="SMG9"/>
</dbReference>
<dbReference type="EMBL" id="LUCM01000240">
    <property type="protein sequence ID" value="KAA0200858.1"/>
    <property type="molecule type" value="Genomic_DNA"/>
</dbReference>
<evidence type="ECO:0000313" key="5">
    <source>
        <dbReference type="Proteomes" id="UP000728185"/>
    </source>
</evidence>
<evidence type="ECO:0000313" key="4">
    <source>
        <dbReference type="EMBL" id="KAA0200858.1"/>
    </source>
</evidence>
<feature type="compositionally biased region" description="Polar residues" evidence="3">
    <location>
        <begin position="712"/>
        <end position="724"/>
    </location>
</feature>
<keyword evidence="2" id="KW-0866">Nonsense-mediated mRNA decay</keyword>
<sequence length="859" mass="94368">MGNWQLQNNTTHRVFDLFSPLVNNLELKDSENEVDELYALCDDPMQYPVKLVDEQLRFTDLVRLQDLFVENTGFLVVGAIGLQGCGKSTLLNVLANQITNKTTPFDGPFKVQTMENFTTNSPQTGGIDLYVTQDRVILLDAQPLMSFALTNYHTRAANSSSCSGQMDIAPAPSNDGAASSGLPGPGSWSLDVWAEMASLQIIAFLLNCCHVVLMVSDEISNAPLQLHRLVDRAAGLKPTVYTPSVISQIFRQSRQPCSQMEVTPLTTEYNQPVRSKDHSSSALNSSKCAVSADGRFKEATMAPEVLNATATVSRTYAASTSQTDEDDVETEDVDDPDDGGLVGLPPNRHRPTHSASDEQNVTVAPSGLLQSRRTSTVQRETEGQDAESSDVAAALNRLLNMTDYSASLIHVYNQAPSSAFMDPEVRSKLHAYQHELLPTLYPETRRLASMVTLGPRILFAHLINSRYPNRSMEKSLTGAVPADDRPREAFPEASALSETNHVTADQPLNTSIAVSGDGVIETVRSAEPSACSISSVEPSIPDRLISHDPDGIRHTKDDDTQVERGDGFLISQHKHFDSPDGEVEEVSITMISDDKSQQDEHANQAKTEFLLIRVPTSNPAKSESPPIKINLQSSVPCSLNENQVGGIQMTATPTDKSNQNLTHISQRGNRNETASANLKGPHAPSEAELVAELHAVLREVEYDVRELLKRPLSSSSGQNRQANHSLNDSSLSSDSSDSDPEALQVADHLDGERLNARLARLTHRIQSVRRQFFDVQQRLNHPRLFCVPEVDSDGHTPTGCPSYASAARVLQEAIMSTPRQHMMLQFTERKWIAYAQKMWEAVCNSPLFSDYHAILTNRV</sequence>
<dbReference type="SUPFAM" id="SSF52540">
    <property type="entry name" value="P-loop containing nucleoside triphosphate hydrolases"/>
    <property type="match status" value="1"/>
</dbReference>
<dbReference type="PANTHER" id="PTHR14270:SF0">
    <property type="entry name" value="NONSENSE-MEDIATED MRNA DECAY FACTOR SMG9"/>
    <property type="match status" value="1"/>
</dbReference>
<proteinExistence type="inferred from homology"/>
<feature type="compositionally biased region" description="Polar residues" evidence="3">
    <location>
        <begin position="353"/>
        <end position="378"/>
    </location>
</feature>
<evidence type="ECO:0000256" key="2">
    <source>
        <dbReference type="ARBA" id="ARBA00023161"/>
    </source>
</evidence>
<dbReference type="OrthoDB" id="79514at2759"/>
<protein>
    <recommendedName>
        <fullName evidence="6">Protein SMG9</fullName>
    </recommendedName>
</protein>
<evidence type="ECO:0008006" key="6">
    <source>
        <dbReference type="Google" id="ProtNLM"/>
    </source>
</evidence>
<keyword evidence="5" id="KW-1185">Reference proteome</keyword>
<dbReference type="GO" id="GO:0000184">
    <property type="term" value="P:nuclear-transcribed mRNA catabolic process, nonsense-mediated decay"/>
    <property type="evidence" value="ECO:0007669"/>
    <property type="project" value="UniProtKB-KW"/>
</dbReference>
<dbReference type="Proteomes" id="UP000728185">
    <property type="component" value="Unassembled WGS sequence"/>
</dbReference>
<reference evidence="4" key="1">
    <citation type="submission" date="2019-05" db="EMBL/GenBank/DDBJ databases">
        <title>Annotation for the trematode Fasciolopsis buski.</title>
        <authorList>
            <person name="Choi Y.-J."/>
        </authorList>
    </citation>
    <scope>NUCLEOTIDE SEQUENCE</scope>
    <source>
        <strain evidence="4">HT</strain>
        <tissue evidence="4">Whole worm</tissue>
    </source>
</reference>